<dbReference type="OrthoDB" id="162531at2"/>
<dbReference type="EMBL" id="RQEV01000011">
    <property type="protein sequence ID" value="TGK17851.1"/>
    <property type="molecule type" value="Genomic_DNA"/>
</dbReference>
<evidence type="ECO:0000256" key="3">
    <source>
        <dbReference type="ARBA" id="ARBA00023163"/>
    </source>
</evidence>
<accession>A0A4R9GMZ1</accession>
<gene>
    <name evidence="5" type="ORF">EHO61_10265</name>
</gene>
<dbReference type="PROSITE" id="PS50995">
    <property type="entry name" value="HTH_MARR_2"/>
    <property type="match status" value="1"/>
</dbReference>
<dbReference type="GO" id="GO:0003677">
    <property type="term" value="F:DNA binding"/>
    <property type="evidence" value="ECO:0007669"/>
    <property type="project" value="UniProtKB-KW"/>
</dbReference>
<dbReference type="PANTHER" id="PTHR42756">
    <property type="entry name" value="TRANSCRIPTIONAL REGULATOR, MARR"/>
    <property type="match status" value="1"/>
</dbReference>
<evidence type="ECO:0000256" key="2">
    <source>
        <dbReference type="ARBA" id="ARBA00023125"/>
    </source>
</evidence>
<dbReference type="Gene3D" id="1.10.10.10">
    <property type="entry name" value="Winged helix-like DNA-binding domain superfamily/Winged helix DNA-binding domain"/>
    <property type="match status" value="1"/>
</dbReference>
<dbReference type="GO" id="GO:0003700">
    <property type="term" value="F:DNA-binding transcription factor activity"/>
    <property type="evidence" value="ECO:0007669"/>
    <property type="project" value="InterPro"/>
</dbReference>
<evidence type="ECO:0000256" key="1">
    <source>
        <dbReference type="ARBA" id="ARBA00023015"/>
    </source>
</evidence>
<sequence length="156" mass="17463">MKNEIIQTIGQAVMLFQDASEAFDDTAAEVMGLNRTDLKCLGIIFRNGSISPSEIARVTGLTRGAMTTALDRIEKAGYAKRIPDPLDRRGILLELTKKGESSIGSIWGPFIEVGKRNLSKYTLDELKAIRQFLEDAKNAQFEHIERVRKLKLPKRS</sequence>
<dbReference type="Pfam" id="PF01047">
    <property type="entry name" value="MarR"/>
    <property type="match status" value="1"/>
</dbReference>
<dbReference type="SMART" id="SM00347">
    <property type="entry name" value="HTH_MARR"/>
    <property type="match status" value="1"/>
</dbReference>
<proteinExistence type="predicted"/>
<reference evidence="5" key="1">
    <citation type="journal article" date="2019" name="PLoS Negl. Trop. Dis.">
        <title>Revisiting the worldwide diversity of Leptospira species in the environment.</title>
        <authorList>
            <person name="Vincent A.T."/>
            <person name="Schiettekatte O."/>
            <person name="Bourhy P."/>
            <person name="Veyrier F.J."/>
            <person name="Picardeau M."/>
        </authorList>
    </citation>
    <scope>NUCLEOTIDE SEQUENCE [LARGE SCALE GENOMIC DNA]</scope>
    <source>
        <strain evidence="5">SCS5</strain>
    </source>
</reference>
<organism evidence="5 6">
    <name type="scientific">Leptospira fluminis</name>
    <dbReference type="NCBI Taxonomy" id="2484979"/>
    <lineage>
        <taxon>Bacteria</taxon>
        <taxon>Pseudomonadati</taxon>
        <taxon>Spirochaetota</taxon>
        <taxon>Spirochaetia</taxon>
        <taxon>Leptospirales</taxon>
        <taxon>Leptospiraceae</taxon>
        <taxon>Leptospira</taxon>
    </lineage>
</organism>
<protein>
    <submittedName>
        <fullName evidence="5">MarR family transcriptional regulator</fullName>
    </submittedName>
</protein>
<keyword evidence="2" id="KW-0238">DNA-binding</keyword>
<evidence type="ECO:0000313" key="6">
    <source>
        <dbReference type="Proteomes" id="UP000297855"/>
    </source>
</evidence>
<dbReference type="SUPFAM" id="SSF46785">
    <property type="entry name" value="Winged helix' DNA-binding domain"/>
    <property type="match status" value="1"/>
</dbReference>
<dbReference type="InterPro" id="IPR000835">
    <property type="entry name" value="HTH_MarR-typ"/>
</dbReference>
<dbReference type="InterPro" id="IPR036390">
    <property type="entry name" value="WH_DNA-bd_sf"/>
</dbReference>
<keyword evidence="3" id="KW-0804">Transcription</keyword>
<name>A0A4R9GMZ1_9LEPT</name>
<evidence type="ECO:0000313" key="5">
    <source>
        <dbReference type="EMBL" id="TGK17851.1"/>
    </source>
</evidence>
<dbReference type="AlphaFoldDB" id="A0A4R9GMZ1"/>
<comment type="caution">
    <text evidence="5">The sequence shown here is derived from an EMBL/GenBank/DDBJ whole genome shotgun (WGS) entry which is preliminary data.</text>
</comment>
<dbReference type="PRINTS" id="PR00598">
    <property type="entry name" value="HTHMARR"/>
</dbReference>
<dbReference type="Proteomes" id="UP000297855">
    <property type="component" value="Unassembled WGS sequence"/>
</dbReference>
<dbReference type="RefSeq" id="WP_135813518.1">
    <property type="nucleotide sequence ID" value="NZ_RQEV01000011.1"/>
</dbReference>
<keyword evidence="1" id="KW-0805">Transcription regulation</keyword>
<evidence type="ECO:0000259" key="4">
    <source>
        <dbReference type="PROSITE" id="PS50995"/>
    </source>
</evidence>
<feature type="domain" description="HTH marR-type" evidence="4">
    <location>
        <begin position="2"/>
        <end position="138"/>
    </location>
</feature>
<dbReference type="PANTHER" id="PTHR42756:SF1">
    <property type="entry name" value="TRANSCRIPTIONAL REPRESSOR OF EMRAB OPERON"/>
    <property type="match status" value="1"/>
</dbReference>
<dbReference type="InterPro" id="IPR036388">
    <property type="entry name" value="WH-like_DNA-bd_sf"/>
</dbReference>
<keyword evidence="6" id="KW-1185">Reference proteome</keyword>